<dbReference type="Gene3D" id="1.10.10.10">
    <property type="entry name" value="Winged helix-like DNA-binding domain superfamily/Winged helix DNA-binding domain"/>
    <property type="match status" value="1"/>
</dbReference>
<dbReference type="CDD" id="cd08432">
    <property type="entry name" value="PBP2_GcdR_TrpI_HvrB_AmpR_like"/>
    <property type="match status" value="1"/>
</dbReference>
<keyword evidence="2" id="KW-0805">Transcription regulation</keyword>
<dbReference type="InterPro" id="IPR036390">
    <property type="entry name" value="WH_DNA-bd_sf"/>
</dbReference>
<dbReference type="SUPFAM" id="SSF46785">
    <property type="entry name" value="Winged helix' DNA-binding domain"/>
    <property type="match status" value="1"/>
</dbReference>
<dbReference type="SUPFAM" id="SSF53850">
    <property type="entry name" value="Periplasmic binding protein-like II"/>
    <property type="match status" value="1"/>
</dbReference>
<dbReference type="GO" id="GO:0043565">
    <property type="term" value="F:sequence-specific DNA binding"/>
    <property type="evidence" value="ECO:0007669"/>
    <property type="project" value="TreeGrafter"/>
</dbReference>
<evidence type="ECO:0000256" key="2">
    <source>
        <dbReference type="ARBA" id="ARBA00023015"/>
    </source>
</evidence>
<dbReference type="PANTHER" id="PTHR30537:SF74">
    <property type="entry name" value="HTH-TYPE TRANSCRIPTIONAL REGULATOR TRPI"/>
    <property type="match status" value="1"/>
</dbReference>
<dbReference type="Gene3D" id="3.40.190.10">
    <property type="entry name" value="Periplasmic binding protein-like II"/>
    <property type="match status" value="2"/>
</dbReference>
<dbReference type="GO" id="GO:0003700">
    <property type="term" value="F:DNA-binding transcription factor activity"/>
    <property type="evidence" value="ECO:0007669"/>
    <property type="project" value="InterPro"/>
</dbReference>
<protein>
    <submittedName>
        <fullName evidence="6">Glycine-cleavage system transcriptional activator GcvA 2</fullName>
    </submittedName>
</protein>
<dbReference type="InterPro" id="IPR005119">
    <property type="entry name" value="LysR_subst-bd"/>
</dbReference>
<sequence length="303" mass="33069">MTQSRRTLPPLNALRAFEASGRKLNFRGAAEELGVTQGAVAQQVRALEDQLGLRLFQRLARGLALTAYGTAYLADVTRAFDTLAEATGRLLDRPEMVTISATPTVATRLLIPRLAELYAALPDIDLRTVATEALADFDRDQVDIAVRLTRPPFPANLQAQMLFRQDLVAVASPHLVQGLTLPLTIEELRKLPLLHDSHDHWPVFLRTREKLPGAAFNHTTLALDAALAGQGVVLACRAFVMADLEAGRLVQVTDATATIGPDYFLVRKRSSSPRKAVDAVWDWCAAQLSLPPASSSGREHNGR</sequence>
<keyword evidence="4" id="KW-0804">Transcription</keyword>
<keyword evidence="3" id="KW-0238">DNA-binding</keyword>
<dbReference type="Proteomes" id="UP000194159">
    <property type="component" value="Plasmid pRetNXC12e"/>
</dbReference>
<dbReference type="RefSeq" id="WP_020919070.1">
    <property type="nucleotide sequence ID" value="NZ_CP020911.1"/>
</dbReference>
<dbReference type="Pfam" id="PF03466">
    <property type="entry name" value="LysR_substrate"/>
    <property type="match status" value="1"/>
</dbReference>
<reference evidence="6 7" key="1">
    <citation type="submission" date="2017-04" db="EMBL/GenBank/DDBJ databases">
        <title>Complete genome sequences of Rhizobium genomic linages associated to common bean (phaseolus vulgaris).</title>
        <authorList>
            <person name="Santamaria R.I."/>
            <person name="Bustos P."/>
            <person name="Perez-Carrascal O."/>
            <person name="Martinez-Flores I."/>
            <person name="Juarez S."/>
            <person name="Lozano L."/>
            <person name="Miranda F."/>
            <person name="Vinuesa P."/>
            <person name="Martinez-Romero E."/>
            <person name="Cevallos M.A."/>
            <person name="Romero D."/>
            <person name="Davila G."/>
            <person name="Gonzalez V."/>
        </authorList>
    </citation>
    <scope>NUCLEOTIDE SEQUENCE [LARGE SCALE GENOMIC DNA]</scope>
    <source>
        <strain evidence="6 7">NXC12</strain>
        <plasmid evidence="7">pretnxc12e</plasmid>
    </source>
</reference>
<evidence type="ECO:0000259" key="5">
    <source>
        <dbReference type="PROSITE" id="PS50931"/>
    </source>
</evidence>
<name>A0AAN1BM85_RHIET</name>
<organism evidence="6 7">
    <name type="scientific">Rhizobium etli</name>
    <dbReference type="NCBI Taxonomy" id="29449"/>
    <lineage>
        <taxon>Bacteria</taxon>
        <taxon>Pseudomonadati</taxon>
        <taxon>Pseudomonadota</taxon>
        <taxon>Alphaproteobacteria</taxon>
        <taxon>Hyphomicrobiales</taxon>
        <taxon>Rhizobiaceae</taxon>
        <taxon>Rhizobium/Agrobacterium group</taxon>
        <taxon>Rhizobium</taxon>
    </lineage>
</organism>
<gene>
    <name evidence="6" type="primary">gcvA-2</name>
    <name evidence="6" type="ORF">NXC12_PE00009</name>
</gene>
<dbReference type="InterPro" id="IPR058163">
    <property type="entry name" value="LysR-type_TF_proteobact-type"/>
</dbReference>
<dbReference type="AlphaFoldDB" id="A0AAN1BM85"/>
<dbReference type="PRINTS" id="PR00039">
    <property type="entry name" value="HTHLYSR"/>
</dbReference>
<dbReference type="InterPro" id="IPR000847">
    <property type="entry name" value="LysR_HTH_N"/>
</dbReference>
<proteinExistence type="inferred from homology"/>
<dbReference type="Pfam" id="PF00126">
    <property type="entry name" value="HTH_1"/>
    <property type="match status" value="1"/>
</dbReference>
<dbReference type="PROSITE" id="PS50931">
    <property type="entry name" value="HTH_LYSR"/>
    <property type="match status" value="1"/>
</dbReference>
<evidence type="ECO:0000256" key="1">
    <source>
        <dbReference type="ARBA" id="ARBA00009437"/>
    </source>
</evidence>
<evidence type="ECO:0000256" key="3">
    <source>
        <dbReference type="ARBA" id="ARBA00023125"/>
    </source>
</evidence>
<dbReference type="PANTHER" id="PTHR30537">
    <property type="entry name" value="HTH-TYPE TRANSCRIPTIONAL REGULATOR"/>
    <property type="match status" value="1"/>
</dbReference>
<feature type="domain" description="HTH lysR-type" evidence="5">
    <location>
        <begin position="9"/>
        <end position="66"/>
    </location>
</feature>
<dbReference type="GO" id="GO:0006351">
    <property type="term" value="P:DNA-templated transcription"/>
    <property type="evidence" value="ECO:0007669"/>
    <property type="project" value="TreeGrafter"/>
</dbReference>
<geneLocation type="plasmid" evidence="7">
    <name>pretnxc12e</name>
</geneLocation>
<evidence type="ECO:0000313" key="6">
    <source>
        <dbReference type="EMBL" id="ARQ13612.1"/>
    </source>
</evidence>
<evidence type="ECO:0000313" key="7">
    <source>
        <dbReference type="Proteomes" id="UP000194159"/>
    </source>
</evidence>
<comment type="similarity">
    <text evidence="1">Belongs to the LysR transcriptional regulatory family.</text>
</comment>
<keyword evidence="6" id="KW-0614">Plasmid</keyword>
<dbReference type="EMBL" id="CP020911">
    <property type="protein sequence ID" value="ARQ13612.1"/>
    <property type="molecule type" value="Genomic_DNA"/>
</dbReference>
<accession>A0AAN1BM85</accession>
<evidence type="ECO:0000256" key="4">
    <source>
        <dbReference type="ARBA" id="ARBA00023163"/>
    </source>
</evidence>
<dbReference type="InterPro" id="IPR036388">
    <property type="entry name" value="WH-like_DNA-bd_sf"/>
</dbReference>